<comment type="similarity">
    <text evidence="10 11">Belongs to the cytochrome b5 family.</text>
</comment>
<dbReference type="InterPro" id="IPR036400">
    <property type="entry name" value="Cyt_B5-like_heme/steroid_sf"/>
</dbReference>
<dbReference type="Proteomes" id="UP000215914">
    <property type="component" value="Chromosome 4"/>
</dbReference>
<dbReference type="InterPro" id="IPR050668">
    <property type="entry name" value="Cytochrome_b5"/>
</dbReference>
<evidence type="ECO:0000256" key="11">
    <source>
        <dbReference type="RuleBase" id="RU362121"/>
    </source>
</evidence>
<dbReference type="Gramene" id="mRNA:HanXRQr2_Chr04g0166021">
    <property type="protein sequence ID" value="mRNA:HanXRQr2_Chr04g0166021"/>
    <property type="gene ID" value="HanXRQr2_Chr04g0166021"/>
</dbReference>
<proteinExistence type="inferred from homology"/>
<sequence length="136" mass="15153">MAPEQKTFVFGDVSKHNKTNDCWVIISGKVYNVTQFMEEHPGGSEVILAATGKDATEDFEDTGHSDEAKELMGKYYIGKIDETTIPKKRSYDLSTTEKTYSSSTTSSSDPTRELIIKILKFLVPFMILGLAFTVRG</sequence>
<evidence type="ECO:0000256" key="9">
    <source>
        <dbReference type="ARBA" id="ARBA00037877"/>
    </source>
</evidence>
<dbReference type="AlphaFoldDB" id="A0A251UWX8"/>
<dbReference type="SUPFAM" id="SSF55856">
    <property type="entry name" value="Cytochrome b5-like heme/steroid binding domain"/>
    <property type="match status" value="1"/>
</dbReference>
<dbReference type="Pfam" id="PF00173">
    <property type="entry name" value="Cyt-b5"/>
    <property type="match status" value="1"/>
</dbReference>
<evidence type="ECO:0000256" key="5">
    <source>
        <dbReference type="ARBA" id="ARBA00022824"/>
    </source>
</evidence>
<evidence type="ECO:0000259" key="12">
    <source>
        <dbReference type="PROSITE" id="PS50255"/>
    </source>
</evidence>
<dbReference type="GO" id="GO:0020037">
    <property type="term" value="F:heme binding"/>
    <property type="evidence" value="ECO:0000318"/>
    <property type="project" value="GO_Central"/>
</dbReference>
<dbReference type="GO" id="GO:0016020">
    <property type="term" value="C:membrane"/>
    <property type="evidence" value="ECO:0000318"/>
    <property type="project" value="GO_Central"/>
</dbReference>
<protein>
    <submittedName>
        <fullName evidence="13 14">Cytochrome b5-like heme/steroid binding domain-containing protein</fullName>
    </submittedName>
</protein>
<dbReference type="PRINTS" id="PR00363">
    <property type="entry name" value="CYTOCHROMEB5"/>
</dbReference>
<dbReference type="EMBL" id="MNCJ02000319">
    <property type="protein sequence ID" value="KAF5810147.1"/>
    <property type="molecule type" value="Genomic_DNA"/>
</dbReference>
<evidence type="ECO:0000256" key="4">
    <source>
        <dbReference type="ARBA" id="ARBA00022723"/>
    </source>
</evidence>
<dbReference type="PANTHER" id="PTHR19359:SF136">
    <property type="entry name" value="CYTOCHROME B5-LIKE HEME_STEROID BINDING DOMAIN-CONTAINING PROTEIN-RELATED"/>
    <property type="match status" value="1"/>
</dbReference>
<dbReference type="GO" id="GO:0046872">
    <property type="term" value="F:metal ion binding"/>
    <property type="evidence" value="ECO:0007669"/>
    <property type="project" value="UniProtKB-UniRule"/>
</dbReference>
<dbReference type="Gene3D" id="3.10.120.10">
    <property type="entry name" value="Cytochrome b5-like heme/steroid binding domain"/>
    <property type="match status" value="1"/>
</dbReference>
<dbReference type="PROSITE" id="PS50255">
    <property type="entry name" value="CYTOCHROME_B5_2"/>
    <property type="match status" value="1"/>
</dbReference>
<keyword evidence="4 11" id="KW-0479">Metal-binding</keyword>
<evidence type="ECO:0000256" key="10">
    <source>
        <dbReference type="ARBA" id="ARBA00038168"/>
    </source>
</evidence>
<dbReference type="SMART" id="SM01117">
    <property type="entry name" value="Cyt-b5"/>
    <property type="match status" value="1"/>
</dbReference>
<keyword evidence="8" id="KW-0472">Membrane</keyword>
<keyword evidence="7 11" id="KW-0408">Iron</keyword>
<evidence type="ECO:0000313" key="14">
    <source>
        <dbReference type="EMBL" id="OTG27885.1"/>
    </source>
</evidence>
<reference evidence="13 15" key="1">
    <citation type="journal article" date="2017" name="Nature">
        <title>The sunflower genome provides insights into oil metabolism, flowering and Asterid evolution.</title>
        <authorList>
            <person name="Badouin H."/>
            <person name="Gouzy J."/>
            <person name="Grassa C.J."/>
            <person name="Murat F."/>
            <person name="Staton S.E."/>
            <person name="Cottret L."/>
            <person name="Lelandais-Briere C."/>
            <person name="Owens G.L."/>
            <person name="Carrere S."/>
            <person name="Mayjonade B."/>
            <person name="Legrand L."/>
            <person name="Gill N."/>
            <person name="Kane N.C."/>
            <person name="Bowers J.E."/>
            <person name="Hubner S."/>
            <person name="Bellec A."/>
            <person name="Berard A."/>
            <person name="Berges H."/>
            <person name="Blanchet N."/>
            <person name="Boniface M.C."/>
            <person name="Brunel D."/>
            <person name="Catrice O."/>
            <person name="Chaidir N."/>
            <person name="Claudel C."/>
            <person name="Donnadieu C."/>
            <person name="Faraut T."/>
            <person name="Fievet G."/>
            <person name="Helmstetter N."/>
            <person name="King M."/>
            <person name="Knapp S.J."/>
            <person name="Lai Z."/>
            <person name="Le Paslier M.C."/>
            <person name="Lippi Y."/>
            <person name="Lorenzon L."/>
            <person name="Mandel J.R."/>
            <person name="Marage G."/>
            <person name="Marchand G."/>
            <person name="Marquand E."/>
            <person name="Bret-Mestries E."/>
            <person name="Morien E."/>
            <person name="Nambeesan S."/>
            <person name="Nguyen T."/>
            <person name="Pegot-Espagnet P."/>
            <person name="Pouilly N."/>
            <person name="Raftis F."/>
            <person name="Sallet E."/>
            <person name="Schiex T."/>
            <person name="Thomas J."/>
            <person name="Vandecasteele C."/>
            <person name="Vares D."/>
            <person name="Vear F."/>
            <person name="Vautrin S."/>
            <person name="Crespi M."/>
            <person name="Mangin B."/>
            <person name="Burke J.M."/>
            <person name="Salse J."/>
            <person name="Munos S."/>
            <person name="Vincourt P."/>
            <person name="Rieseberg L.H."/>
            <person name="Langlade N.B."/>
        </authorList>
    </citation>
    <scope>NUCLEOTIDE SEQUENCE [LARGE SCALE GENOMIC DNA]</scope>
    <source>
        <strain evidence="15">cv. SF193</strain>
        <tissue evidence="13">Leaves</tissue>
    </source>
</reference>
<gene>
    <name evidence="14" type="ORF">HannXRQ_Chr04g0104971</name>
    <name evidence="13" type="ORF">HanXRQr2_Chr04g0166021</name>
</gene>
<dbReference type="InterPro" id="IPR001199">
    <property type="entry name" value="Cyt_B5-like_heme/steroid-bd"/>
</dbReference>
<keyword evidence="5" id="KW-0256">Endoplasmic reticulum</keyword>
<evidence type="ECO:0000256" key="7">
    <source>
        <dbReference type="ARBA" id="ARBA00023004"/>
    </source>
</evidence>
<dbReference type="OrthoDB" id="260519at2759"/>
<dbReference type="GO" id="GO:0005789">
    <property type="term" value="C:endoplasmic reticulum membrane"/>
    <property type="evidence" value="ECO:0007669"/>
    <property type="project" value="UniProtKB-SubCell"/>
</dbReference>
<keyword evidence="6" id="KW-0492">Microsome</keyword>
<dbReference type="PROSITE" id="PS00191">
    <property type="entry name" value="CYTOCHROME_B5_1"/>
    <property type="match status" value="1"/>
</dbReference>
<evidence type="ECO:0000256" key="8">
    <source>
        <dbReference type="ARBA" id="ARBA00023136"/>
    </source>
</evidence>
<dbReference type="OMA" id="HAVTNDC"/>
<evidence type="ECO:0000256" key="6">
    <source>
        <dbReference type="ARBA" id="ARBA00022848"/>
    </source>
</evidence>
<dbReference type="InterPro" id="IPR018506">
    <property type="entry name" value="Cyt_B5_heme-BS"/>
</dbReference>
<organism evidence="14 15">
    <name type="scientific">Helianthus annuus</name>
    <name type="common">Common sunflower</name>
    <dbReference type="NCBI Taxonomy" id="4232"/>
    <lineage>
        <taxon>Eukaryota</taxon>
        <taxon>Viridiplantae</taxon>
        <taxon>Streptophyta</taxon>
        <taxon>Embryophyta</taxon>
        <taxon>Tracheophyta</taxon>
        <taxon>Spermatophyta</taxon>
        <taxon>Magnoliopsida</taxon>
        <taxon>eudicotyledons</taxon>
        <taxon>Gunneridae</taxon>
        <taxon>Pentapetalae</taxon>
        <taxon>asterids</taxon>
        <taxon>campanulids</taxon>
        <taxon>Asterales</taxon>
        <taxon>Asteraceae</taxon>
        <taxon>Asteroideae</taxon>
        <taxon>Heliantheae alliance</taxon>
        <taxon>Heliantheae</taxon>
        <taxon>Helianthus</taxon>
    </lineage>
</organism>
<keyword evidence="3" id="KW-0812">Transmembrane</keyword>
<dbReference type="STRING" id="4232.A0A251UWX8"/>
<evidence type="ECO:0000256" key="3">
    <source>
        <dbReference type="ARBA" id="ARBA00022692"/>
    </source>
</evidence>
<comment type="subcellular location">
    <subcellularLocation>
        <location evidence="1">Endoplasmic reticulum membrane</location>
        <topology evidence="1">Single-pass membrane protein</topology>
        <orientation evidence="1">Cytoplasmic side</orientation>
    </subcellularLocation>
    <subcellularLocation>
        <location evidence="9">Microsome membrane</location>
        <topology evidence="9">Single-pass membrane protein</topology>
        <orientation evidence="9">Cytoplasmic side</orientation>
    </subcellularLocation>
</comment>
<dbReference type="PANTHER" id="PTHR19359">
    <property type="entry name" value="CYTOCHROME B5"/>
    <property type="match status" value="1"/>
</dbReference>
<keyword evidence="15" id="KW-1185">Reference proteome</keyword>
<evidence type="ECO:0000313" key="15">
    <source>
        <dbReference type="Proteomes" id="UP000215914"/>
    </source>
</evidence>
<dbReference type="FunFam" id="3.10.120.10:FF:000002">
    <property type="entry name" value="Cytochrome b5 type B"/>
    <property type="match status" value="1"/>
</dbReference>
<evidence type="ECO:0000256" key="2">
    <source>
        <dbReference type="ARBA" id="ARBA00022617"/>
    </source>
</evidence>
<reference evidence="14" key="2">
    <citation type="submission" date="2017-02" db="EMBL/GenBank/DDBJ databases">
        <title>Sunflower complete genome.</title>
        <authorList>
            <person name="Langlade N."/>
            <person name="Munos S."/>
        </authorList>
    </citation>
    <scope>NUCLEOTIDE SEQUENCE [LARGE SCALE GENOMIC DNA]</scope>
    <source>
        <tissue evidence="14">Leaves</tissue>
    </source>
</reference>
<accession>A0A251UWX8</accession>
<dbReference type="InParanoid" id="A0A251UWX8"/>
<name>A0A251UWX8_HELAN</name>
<reference evidence="13" key="3">
    <citation type="submission" date="2020-06" db="EMBL/GenBank/DDBJ databases">
        <title>Helianthus annuus Genome sequencing and assembly Release 2.</title>
        <authorList>
            <person name="Gouzy J."/>
            <person name="Langlade N."/>
            <person name="Munos S."/>
        </authorList>
    </citation>
    <scope>NUCLEOTIDE SEQUENCE</scope>
    <source>
        <tissue evidence="13">Leaves</tissue>
    </source>
</reference>
<keyword evidence="2 11" id="KW-0349">Heme</keyword>
<feature type="domain" description="Cytochrome b5 heme-binding" evidence="12">
    <location>
        <begin position="5"/>
        <end position="81"/>
    </location>
</feature>
<evidence type="ECO:0000256" key="1">
    <source>
        <dbReference type="ARBA" id="ARBA00004131"/>
    </source>
</evidence>
<dbReference type="EMBL" id="CM007893">
    <property type="protein sequence ID" value="OTG27885.1"/>
    <property type="molecule type" value="Genomic_DNA"/>
</dbReference>
<evidence type="ECO:0000313" key="13">
    <source>
        <dbReference type="EMBL" id="KAF5810147.1"/>
    </source>
</evidence>